<dbReference type="PRINTS" id="PR00133">
    <property type="entry name" value="GLHYDRLASE3"/>
</dbReference>
<evidence type="ECO:0000256" key="3">
    <source>
        <dbReference type="ARBA" id="ARBA00012744"/>
    </source>
</evidence>
<keyword evidence="4" id="KW-0732">Signal</keyword>
<dbReference type="Gene3D" id="2.60.40.10">
    <property type="entry name" value="Immunoglobulins"/>
    <property type="match status" value="1"/>
</dbReference>
<dbReference type="EMBL" id="AYYH01000034">
    <property type="protein sequence ID" value="KRN09106.1"/>
    <property type="molecule type" value="Genomic_DNA"/>
</dbReference>
<dbReference type="InterPro" id="IPR002772">
    <property type="entry name" value="Glyco_hydro_3_C"/>
</dbReference>
<evidence type="ECO:0000259" key="8">
    <source>
        <dbReference type="SMART" id="SM01217"/>
    </source>
</evidence>
<evidence type="ECO:0000313" key="9">
    <source>
        <dbReference type="EMBL" id="KRN09106.1"/>
    </source>
</evidence>
<accession>A0A0R2DZ05</accession>
<comment type="similarity">
    <text evidence="2 7">Belongs to the glycosyl hydrolase 3 family.</text>
</comment>
<dbReference type="AlphaFoldDB" id="A0A0R2DZ05"/>
<dbReference type="GO" id="GO:0009251">
    <property type="term" value="P:glucan catabolic process"/>
    <property type="evidence" value="ECO:0007669"/>
    <property type="project" value="TreeGrafter"/>
</dbReference>
<dbReference type="SMART" id="SM01217">
    <property type="entry name" value="Fn3_like"/>
    <property type="match status" value="1"/>
</dbReference>
<comment type="caution">
    <text evidence="9">The sequence shown here is derived from an EMBL/GenBank/DDBJ whole genome shotgun (WGS) entry which is preliminary data.</text>
</comment>
<gene>
    <name evidence="9" type="ORF">FD00_GL001420</name>
</gene>
<evidence type="ECO:0000256" key="2">
    <source>
        <dbReference type="ARBA" id="ARBA00005336"/>
    </source>
</evidence>
<dbReference type="GO" id="GO:0008422">
    <property type="term" value="F:beta-glucosidase activity"/>
    <property type="evidence" value="ECO:0007669"/>
    <property type="project" value="UniProtKB-EC"/>
</dbReference>
<evidence type="ECO:0000256" key="5">
    <source>
        <dbReference type="ARBA" id="ARBA00022801"/>
    </source>
</evidence>
<dbReference type="InterPro" id="IPR051915">
    <property type="entry name" value="Cellulose_Degrad_GH3"/>
</dbReference>
<dbReference type="Pfam" id="PF01915">
    <property type="entry name" value="Glyco_hydro_3_C"/>
    <property type="match status" value="1"/>
</dbReference>
<dbReference type="Gene3D" id="3.20.20.300">
    <property type="entry name" value="Glycoside hydrolase, family 3, N-terminal domain"/>
    <property type="match status" value="1"/>
</dbReference>
<dbReference type="InterPro" id="IPR036881">
    <property type="entry name" value="Glyco_hydro_3_C_sf"/>
</dbReference>
<dbReference type="PANTHER" id="PTHR30620">
    <property type="entry name" value="PERIPLASMIC BETA-GLUCOSIDASE-RELATED"/>
    <property type="match status" value="1"/>
</dbReference>
<reference evidence="9 10" key="1">
    <citation type="journal article" date="2015" name="Genome Announc.">
        <title>Expanding the biotechnology potential of lactobacilli through comparative genomics of 213 strains and associated genera.</title>
        <authorList>
            <person name="Sun Z."/>
            <person name="Harris H.M."/>
            <person name="McCann A."/>
            <person name="Guo C."/>
            <person name="Argimon S."/>
            <person name="Zhang W."/>
            <person name="Yang X."/>
            <person name="Jeffery I.B."/>
            <person name="Cooney J.C."/>
            <person name="Kagawa T.F."/>
            <person name="Liu W."/>
            <person name="Song Y."/>
            <person name="Salvetti E."/>
            <person name="Wrobel A."/>
            <person name="Rasinkangas P."/>
            <person name="Parkhill J."/>
            <person name="Rea M.C."/>
            <person name="O'Sullivan O."/>
            <person name="Ritari J."/>
            <person name="Douillard F.P."/>
            <person name="Paul Ross R."/>
            <person name="Yang R."/>
            <person name="Briner A.E."/>
            <person name="Felis G.E."/>
            <person name="de Vos W.M."/>
            <person name="Barrangou R."/>
            <person name="Klaenhammer T.R."/>
            <person name="Caufield P.W."/>
            <person name="Cui Y."/>
            <person name="Zhang H."/>
            <person name="O'Toole P.W."/>
        </authorList>
    </citation>
    <scope>NUCLEOTIDE SEQUENCE [LARGE SCALE GENOMIC DNA]</scope>
    <source>
        <strain evidence="9 10">DSM 20444</strain>
    </source>
</reference>
<dbReference type="InterPro" id="IPR013783">
    <property type="entry name" value="Ig-like_fold"/>
</dbReference>
<dbReference type="EC" id="3.2.1.21" evidence="3"/>
<keyword evidence="10" id="KW-1185">Reference proteome</keyword>
<sequence length="746" mass="82774">MEAGNRMKENELRSLLNDLSLEEKIGQLVQLSGEFFKADDISIGPQQKLGITQRIVDLTGSILNVAGAKVTMDIQKRQMEKQPHHIPVLFMSDVIYGYKTIYPIPLGLGATWNPELIKKAFNTAANEAAAAGNHVTFAPMVDVAHDARWGRVLESPGEDPFLNASFAKNMVEGLQEDLVTGEGQIACVKHFAAYGAVEAGREYNTVDMSQSNLFQNYLPPYKAALDAGAKIVMTALNSLNGVPVTANKEILVDLLRKKWGFDGVVISDYASIYELIKHGFASDELDASQKAFAATVDIDMKSSCYANNLEPLLKSGRISEEKINKATWRVLSIKNELGLFEDPFRGISVEKEKKRILSRGERLLARRVSEESIVMLKNKDNILPLNSSLKIALIGPYSDSQELLGMWAVHGNSKDTVSIKQGFEQYVEKENLLVAKGTDLIDDSKILREMNFLSEEQIEKIVSSESVRKSNEKKAIDVATKSDIVVMVLGEHTLESGEAGSKTNLHLSKNQRLLLKKISKLGKKIVLVVISGRPLVLTDVEPEVDAILEAWFPGTEGGNAIANIVFGKANPSGRLSMSFPYDEGQEPLYYNQLVTGRPINKSQHVGRYVSKYIDNPNAPLYPFGYGLSYSQIEYGEIVLEKNKIKLGEDLRVQIELFNNSAYDSLETVQVYLNDKVASVVQPEKKLIDFKKVHVNAKSRVTVDFTIKPNSLSFFNNNGERLIEKGAFTLLVGRNSVDLAEKNFEVF</sequence>
<dbReference type="InterPro" id="IPR026891">
    <property type="entry name" value="Fn3-like"/>
</dbReference>
<dbReference type="PATRIC" id="fig|1046596.6.peg.1503"/>
<name>A0A0R2DZ05_9LACO</name>
<dbReference type="InterPro" id="IPR019800">
    <property type="entry name" value="Glyco_hydro_3_AS"/>
</dbReference>
<evidence type="ECO:0000313" key="10">
    <source>
        <dbReference type="Proteomes" id="UP000050898"/>
    </source>
</evidence>
<dbReference type="SUPFAM" id="SSF51445">
    <property type="entry name" value="(Trans)glycosidases"/>
    <property type="match status" value="1"/>
</dbReference>
<evidence type="ECO:0000256" key="4">
    <source>
        <dbReference type="ARBA" id="ARBA00022729"/>
    </source>
</evidence>
<keyword evidence="5 7" id="KW-0378">Hydrolase</keyword>
<proteinExistence type="inferred from homology"/>
<dbReference type="SUPFAM" id="SSF52279">
    <property type="entry name" value="Beta-D-glucan exohydrolase, C-terminal domain"/>
    <property type="match status" value="1"/>
</dbReference>
<dbReference type="InterPro" id="IPR001764">
    <property type="entry name" value="Glyco_hydro_3_N"/>
</dbReference>
<dbReference type="PROSITE" id="PS00775">
    <property type="entry name" value="GLYCOSYL_HYDROL_F3"/>
    <property type="match status" value="1"/>
</dbReference>
<keyword evidence="6 7" id="KW-0326">Glycosidase</keyword>
<evidence type="ECO:0000256" key="7">
    <source>
        <dbReference type="RuleBase" id="RU361161"/>
    </source>
</evidence>
<evidence type="ECO:0000256" key="1">
    <source>
        <dbReference type="ARBA" id="ARBA00000448"/>
    </source>
</evidence>
<dbReference type="Pfam" id="PF00933">
    <property type="entry name" value="Glyco_hydro_3"/>
    <property type="match status" value="1"/>
</dbReference>
<dbReference type="NCBIfam" id="NF011678">
    <property type="entry name" value="PRK15098.1"/>
    <property type="match status" value="1"/>
</dbReference>
<dbReference type="InterPro" id="IPR017853">
    <property type="entry name" value="GH"/>
</dbReference>
<dbReference type="PANTHER" id="PTHR30620:SF16">
    <property type="entry name" value="LYSOSOMAL BETA GLUCOSIDASE"/>
    <property type="match status" value="1"/>
</dbReference>
<dbReference type="Pfam" id="PF14310">
    <property type="entry name" value="Fn3-like"/>
    <property type="match status" value="1"/>
</dbReference>
<comment type="catalytic activity">
    <reaction evidence="1">
        <text>Hydrolysis of terminal, non-reducing beta-D-glucosyl residues with release of beta-D-glucose.</text>
        <dbReference type="EC" id="3.2.1.21"/>
    </reaction>
</comment>
<evidence type="ECO:0000256" key="6">
    <source>
        <dbReference type="ARBA" id="ARBA00023295"/>
    </source>
</evidence>
<feature type="domain" description="Fibronectin type III-like" evidence="8">
    <location>
        <begin position="666"/>
        <end position="735"/>
    </location>
</feature>
<dbReference type="Proteomes" id="UP000050898">
    <property type="component" value="Unassembled WGS sequence"/>
</dbReference>
<dbReference type="Gene3D" id="3.40.50.1700">
    <property type="entry name" value="Glycoside hydrolase family 3 C-terminal domain"/>
    <property type="match status" value="1"/>
</dbReference>
<protein>
    <recommendedName>
        <fullName evidence="3">beta-glucosidase</fullName>
        <ecNumber evidence="3">3.2.1.21</ecNumber>
    </recommendedName>
</protein>
<dbReference type="InterPro" id="IPR036962">
    <property type="entry name" value="Glyco_hydro_3_N_sf"/>
</dbReference>
<organism evidence="9 10">
    <name type="scientific">Liquorilactobacillus mali KCTC 3596 = DSM 20444</name>
    <dbReference type="NCBI Taxonomy" id="1046596"/>
    <lineage>
        <taxon>Bacteria</taxon>
        <taxon>Bacillati</taxon>
        <taxon>Bacillota</taxon>
        <taxon>Bacilli</taxon>
        <taxon>Lactobacillales</taxon>
        <taxon>Lactobacillaceae</taxon>
        <taxon>Liquorilactobacillus</taxon>
    </lineage>
</organism>